<name>A0ACA9ME95_9GLOM</name>
<keyword evidence="2" id="KW-1185">Reference proteome</keyword>
<sequence length="263" mass="30592">MKLNALLDDILKKGIFSKTTAHIYVIEAQKHSFLHAHILKMLADEDKPRTTDNFDLIVSAEISNLDKKYSKGYPKPFQSVFCEMKMGIQLDNRWVVPHNLYLCKKYNCHINVEICFSIQAVKYLFKYVYKGHDRKTVANSNQYLQLTEDEIENHALCLLNDILTQQRKSLKDFPNTPIPTAVNEIENFLIAKELDYNQEILTEFLLKLGEGCIPKILPNKLQTRSQDAAYLLERRILASRNDEVDKLNLEVLEQFPDAETTYY</sequence>
<comment type="caution">
    <text evidence="1">The sequence shown here is derived from an EMBL/GenBank/DDBJ whole genome shotgun (WGS) entry which is preliminary data.</text>
</comment>
<accession>A0ACA9ME95</accession>
<evidence type="ECO:0000313" key="1">
    <source>
        <dbReference type="EMBL" id="CAG8584602.1"/>
    </source>
</evidence>
<dbReference type="EMBL" id="CAJVQC010007833">
    <property type="protein sequence ID" value="CAG8584602.1"/>
    <property type="molecule type" value="Genomic_DNA"/>
</dbReference>
<protein>
    <submittedName>
        <fullName evidence="1">12428_t:CDS:1</fullName>
    </submittedName>
</protein>
<dbReference type="Proteomes" id="UP000789920">
    <property type="component" value="Unassembled WGS sequence"/>
</dbReference>
<reference evidence="1" key="1">
    <citation type="submission" date="2021-06" db="EMBL/GenBank/DDBJ databases">
        <authorList>
            <person name="Kallberg Y."/>
            <person name="Tangrot J."/>
            <person name="Rosling A."/>
        </authorList>
    </citation>
    <scope>NUCLEOTIDE SEQUENCE</scope>
    <source>
        <strain evidence="1">MA461A</strain>
    </source>
</reference>
<gene>
    <name evidence="1" type="ORF">RPERSI_LOCUS5291</name>
</gene>
<feature type="non-terminal residue" evidence="1">
    <location>
        <position position="263"/>
    </location>
</feature>
<evidence type="ECO:0000313" key="2">
    <source>
        <dbReference type="Proteomes" id="UP000789920"/>
    </source>
</evidence>
<organism evidence="1 2">
    <name type="scientific">Racocetra persica</name>
    <dbReference type="NCBI Taxonomy" id="160502"/>
    <lineage>
        <taxon>Eukaryota</taxon>
        <taxon>Fungi</taxon>
        <taxon>Fungi incertae sedis</taxon>
        <taxon>Mucoromycota</taxon>
        <taxon>Glomeromycotina</taxon>
        <taxon>Glomeromycetes</taxon>
        <taxon>Diversisporales</taxon>
        <taxon>Gigasporaceae</taxon>
        <taxon>Racocetra</taxon>
    </lineage>
</organism>
<proteinExistence type="predicted"/>